<dbReference type="HAMAP" id="MF_00864">
    <property type="entry name" value="RNApol_arch_Rpo4"/>
    <property type="match status" value="1"/>
</dbReference>
<evidence type="ECO:0000256" key="1">
    <source>
        <dbReference type="HAMAP-Rule" id="MF_00864"/>
    </source>
</evidence>
<evidence type="ECO:0000313" key="2">
    <source>
        <dbReference type="EMBL" id="SFR30712.1"/>
    </source>
</evidence>
<dbReference type="GO" id="GO:0005737">
    <property type="term" value="C:cytoplasm"/>
    <property type="evidence" value="ECO:0007669"/>
    <property type="project" value="UniProtKB-SubCell"/>
</dbReference>
<dbReference type="GO" id="GO:0006352">
    <property type="term" value="P:DNA-templated transcription initiation"/>
    <property type="evidence" value="ECO:0007669"/>
    <property type="project" value="InterPro"/>
</dbReference>
<dbReference type="GO" id="GO:0003899">
    <property type="term" value="F:DNA-directed RNA polymerase activity"/>
    <property type="evidence" value="ECO:0007669"/>
    <property type="project" value="UniProtKB-UniRule"/>
</dbReference>
<keyword evidence="1" id="KW-0548">Nucleotidyltransferase</keyword>
<keyword evidence="3" id="KW-1185">Reference proteome</keyword>
<proteinExistence type="inferred from homology"/>
<comment type="subcellular location">
    <subcellularLocation>
        <location evidence="1">Cytoplasm</location>
    </subcellularLocation>
</comment>
<evidence type="ECO:0000313" key="3">
    <source>
        <dbReference type="Proteomes" id="UP000198932"/>
    </source>
</evidence>
<comment type="catalytic activity">
    <reaction evidence="1">
        <text>RNA(n) + a ribonucleoside 5'-triphosphate = RNA(n+1) + diphosphate</text>
        <dbReference type="Rhea" id="RHEA:21248"/>
        <dbReference type="Rhea" id="RHEA-COMP:14527"/>
        <dbReference type="Rhea" id="RHEA-COMP:17342"/>
        <dbReference type="ChEBI" id="CHEBI:33019"/>
        <dbReference type="ChEBI" id="CHEBI:61557"/>
        <dbReference type="ChEBI" id="CHEBI:140395"/>
        <dbReference type="EC" id="2.7.7.6"/>
    </reaction>
</comment>
<dbReference type="EC" id="2.7.7.6" evidence="1"/>
<dbReference type="GO" id="GO:0000166">
    <property type="term" value="F:nucleotide binding"/>
    <property type="evidence" value="ECO:0007669"/>
    <property type="project" value="InterPro"/>
</dbReference>
<comment type="function">
    <text evidence="1">DNA-dependent RNA polymerase (RNAP) catalyzes the transcription of DNA into RNA using the four ribonucleoside triphosphates as substrates. This subunit is less well bound than the others.</text>
</comment>
<name>A0A1I6FL93_HALSD</name>
<protein>
    <recommendedName>
        <fullName evidence="1">DNA-directed RNA polymerase subunit Rpo4</fullName>
        <ecNumber evidence="1">2.7.7.6</ecNumber>
    </recommendedName>
    <alternativeName>
        <fullName evidence="1">DNA-directed RNA polymerase subunit F</fullName>
    </alternativeName>
</protein>
<dbReference type="STRING" id="35743.SAMN04487937_0540"/>
<organism evidence="2 3">
    <name type="scientific">Halorubrum sodomense</name>
    <dbReference type="NCBI Taxonomy" id="35743"/>
    <lineage>
        <taxon>Archaea</taxon>
        <taxon>Methanobacteriati</taxon>
        <taxon>Methanobacteriota</taxon>
        <taxon>Stenosarchaea group</taxon>
        <taxon>Halobacteria</taxon>
        <taxon>Halobacteriales</taxon>
        <taxon>Haloferacaceae</taxon>
        <taxon>Halorubrum</taxon>
    </lineage>
</organism>
<dbReference type="InterPro" id="IPR005574">
    <property type="entry name" value="Rpb4/RPC9"/>
</dbReference>
<dbReference type="Pfam" id="PF03874">
    <property type="entry name" value="RNA_pol_Rpb4"/>
    <property type="match status" value="1"/>
</dbReference>
<dbReference type="InterPro" id="IPR010924">
    <property type="entry name" value="Rpo4"/>
</dbReference>
<dbReference type="OrthoDB" id="25158at2157"/>
<dbReference type="EMBL" id="FOYN01000001">
    <property type="protein sequence ID" value="SFR30712.1"/>
    <property type="molecule type" value="Genomic_DNA"/>
</dbReference>
<dbReference type="AlphaFoldDB" id="A0A1I6FL93"/>
<dbReference type="PANTHER" id="PTHR39646:SF1">
    <property type="entry name" value="DNA-DIRECTED RNA POLYMERASE SUBUNIT RPO4"/>
    <property type="match status" value="1"/>
</dbReference>
<dbReference type="PIRSF" id="PIRSF005053">
    <property type="entry name" value="RNA_pol_F_arch"/>
    <property type="match status" value="1"/>
</dbReference>
<keyword evidence="1" id="KW-0804">Transcription</keyword>
<dbReference type="NCBIfam" id="NF011550">
    <property type="entry name" value="PRK14981.1-1"/>
    <property type="match status" value="1"/>
</dbReference>
<comment type="similarity">
    <text evidence="1">Belongs to the eukaryotic RPB4 RNA polymerase subunit family.</text>
</comment>
<dbReference type="SUPFAM" id="SSF47819">
    <property type="entry name" value="HRDC-like"/>
    <property type="match status" value="1"/>
</dbReference>
<comment type="subunit">
    <text evidence="1">Part of the RNA polymerase complex. Forms a stalk with Rpo7 that extends from the main structure.</text>
</comment>
<dbReference type="GO" id="GO:0000428">
    <property type="term" value="C:DNA-directed RNA polymerase complex"/>
    <property type="evidence" value="ECO:0007669"/>
    <property type="project" value="UniProtKB-KW"/>
</dbReference>
<dbReference type="Proteomes" id="UP000198932">
    <property type="component" value="Unassembled WGS sequence"/>
</dbReference>
<accession>A0A1I6FL93</accession>
<keyword evidence="1 2" id="KW-0240">DNA-directed RNA polymerase</keyword>
<reference evidence="3" key="1">
    <citation type="submission" date="2016-10" db="EMBL/GenBank/DDBJ databases">
        <authorList>
            <person name="Varghese N."/>
            <person name="Submissions S."/>
        </authorList>
    </citation>
    <scope>NUCLEOTIDE SEQUENCE [LARGE SCALE GENOMIC DNA]</scope>
    <source>
        <strain evidence="3">RD 26</strain>
    </source>
</reference>
<dbReference type="Gene3D" id="6.10.140.10">
    <property type="match status" value="1"/>
</dbReference>
<keyword evidence="1" id="KW-0963">Cytoplasm</keyword>
<dbReference type="InterPro" id="IPR044876">
    <property type="entry name" value="HRDC_dom_sf"/>
</dbReference>
<keyword evidence="1" id="KW-0808">Transferase</keyword>
<dbReference type="RefSeq" id="WP_092920042.1">
    <property type="nucleotide sequence ID" value="NZ_FOYN01000001.1"/>
</dbReference>
<dbReference type="Gene3D" id="1.10.150.80">
    <property type="entry name" value="HRDC domain"/>
    <property type="match status" value="1"/>
</dbReference>
<sequence>MTIFKEKLDEEYVTTSEAKEILVEIEDERAADEDRDLRYELARAIEHVNRFADLDPDESRELVEELTELDQVDLPTAVKITDLLPEDRTELRSVFAQERYSLDGEELDEILDVVAKYA</sequence>
<gene>
    <name evidence="1" type="primary">rpo4</name>
    <name evidence="1" type="synonym">rpoF</name>
    <name evidence="2" type="ORF">SAMN04487937_0540</name>
</gene>
<dbReference type="InterPro" id="IPR010997">
    <property type="entry name" value="HRDC-like_sf"/>
</dbReference>
<dbReference type="PANTHER" id="PTHR39646">
    <property type="entry name" value="RNA POLYMERASE RPB4"/>
    <property type="match status" value="1"/>
</dbReference>